<sequence>MATPLNVTGSKQPLVGTADEEHNNTEAKQSRIPQTPAAHTGQQDGVTRQQSDTRHASSLLEAIISLCNFAEQGICSGVQKGTAPAYVSSDPGKPKSGWANREWNLGPLTMSLACYHWPSLFGVAIANCRVASCGRTFSLQSDYGETPKHKSGGSGISPRKLLDQSHRVPRFPKRENHGVSPQQSDCGEGLLSIGEDCGGLVGIDKYLRGLVVAGNHGYEWVVKESQVVKGSRRGSASSRTSHSKNLTNHMGTTKVERLARSSPTKANRVQSPVGSKDFCKLESCRTMPLVGGFSRGSPVFPTPSFRRCSKFTSITLIGSQDLAVKIRPNPFAYVPYIGMYFNNPIKPERGDGELLVNKNCRHWWWGVKSSTGLHARCFVADYSTCLLLPGLRHVLDNTVSRVLGGAGSYSESSQKAGDLRCPGEKPYTPGRSRKVQRVLTKGRRSAMSSPHKRQKILDVQVRSRIHLGGAGRYSESSQEAGDPRCPGEEPYTPGRSRKVRSRIHLGGAGRYSESSQKEEDPRCPGEEPYTPGRSRKVRSRIHLGGAGRYSESSQEAGDLRCPGEEPYTPGRSRKVQRVLTRGRRSAMSSPHKRQEILDVQVRSRIHLGGAGRYSESSQEAGDPRCPGEEPYTPGRSRKVRSRIHLGGAGRYSESSQEAEDPRCPGEEPYAPGCVATTPVAAFYSRRVNVKSVTSLNCIFADSSYKLKEVSLYTPLQELLSYWYKLHQFIQHTQGNSEPITDLQAKRHIIPLSGGGHGGLAVSLFASHQGDPGSIPGRVTPDFRMWESWRTMLLVGGFSRDLPLPLRFHSDAAPYLPRFTLIGCQDLYVQIPSLTSICNGHYLLKASVPGSQEVQHPRWPHYSPLTQANPGSIPGRVTIKIFACVNRAGRCRSSAGFLGGLPFPPALHVGKATKQKVDINFQKIIKAKYLAPLTLRSQYCFRVRQSEPRNSCGVVSDTKYRNTRRQNGVAVTLMWVCQVSDWLHEAVEVNLAPDCYQALIGEQCSDMMVSCDAIFLACAVAIRLLSNREGTADSFPAAVELCDLGDNHSDSRTGKWQPRLPYSRGNVSARVTKVQQTVSQRQWSYVTLATITATLERESGSHACPTRVGMSLPGSPDSFPAAVELCDLGHNHSDSRTGKWQPRLPYSRGNVCQGHGGETGYPRENPADDTITRIAMVRGEQVNCSATVAPRKLRVVFRHSQYCAICTRVERSKWRRGESQTTLCQLSVLHVKTTRQVVSEQGSTLQFTHLQSRRCEIAERRRKPLRATDPAITSLLSDFCLTSEKTDTTYRTNLKYSIKDPACLSGCKLQMPALQVWNLVIPSLYVLIPCLSLQHSDERLACSPPIKAIRIQSPVGSLRIFACGNRAGRCRWSAGFLGNIPFPLPLHSGAAPYSPRSPSSDLDVKSRPNIFSHSRSWHEHSTPYHLACSPLTIDFLAYCRI</sequence>
<protein>
    <submittedName>
        <fullName evidence="2">Uncharacterized protein</fullName>
    </submittedName>
</protein>
<dbReference type="EMBL" id="JARBHB010000013">
    <property type="protein sequence ID" value="KAJ8870698.1"/>
    <property type="molecule type" value="Genomic_DNA"/>
</dbReference>
<evidence type="ECO:0000256" key="1">
    <source>
        <dbReference type="SAM" id="MobiDB-lite"/>
    </source>
</evidence>
<feature type="compositionally biased region" description="Basic residues" evidence="1">
    <location>
        <begin position="571"/>
        <end position="584"/>
    </location>
</feature>
<feature type="compositionally biased region" description="Polar residues" evidence="1">
    <location>
        <begin position="40"/>
        <end position="50"/>
    </location>
</feature>
<feature type="region of interest" description="Disordered" evidence="1">
    <location>
        <begin position="1"/>
        <end position="53"/>
    </location>
</feature>
<comment type="caution">
    <text evidence="2">The sequence shown here is derived from an EMBL/GenBank/DDBJ whole genome shotgun (WGS) entry which is preliminary data.</text>
</comment>
<feature type="compositionally biased region" description="Basic and acidic residues" evidence="1">
    <location>
        <begin position="19"/>
        <end position="29"/>
    </location>
</feature>
<feature type="compositionally biased region" description="Basic and acidic residues" evidence="1">
    <location>
        <begin position="515"/>
        <end position="525"/>
    </location>
</feature>
<feature type="region of interest" description="Disordered" evidence="1">
    <location>
        <begin position="231"/>
        <end position="271"/>
    </location>
</feature>
<feature type="compositionally biased region" description="Basic residues" evidence="1">
    <location>
        <begin position="431"/>
        <end position="454"/>
    </location>
</feature>
<evidence type="ECO:0000313" key="3">
    <source>
        <dbReference type="Proteomes" id="UP001159363"/>
    </source>
</evidence>
<gene>
    <name evidence="2" type="ORF">PR048_029723</name>
</gene>
<dbReference type="Proteomes" id="UP001159363">
    <property type="component" value="Chromosome 12"/>
</dbReference>
<reference evidence="2 3" key="1">
    <citation type="submission" date="2023-02" db="EMBL/GenBank/DDBJ databases">
        <title>LHISI_Scaffold_Assembly.</title>
        <authorList>
            <person name="Stuart O.P."/>
            <person name="Cleave R."/>
            <person name="Magrath M.J.L."/>
            <person name="Mikheyev A.S."/>
        </authorList>
    </citation>
    <scope>NUCLEOTIDE SEQUENCE [LARGE SCALE GENOMIC DNA]</scope>
    <source>
        <strain evidence="2">Daus_M_001</strain>
        <tissue evidence="2">Leg muscle</tissue>
    </source>
</reference>
<proteinExistence type="predicted"/>
<evidence type="ECO:0000313" key="2">
    <source>
        <dbReference type="EMBL" id="KAJ8870698.1"/>
    </source>
</evidence>
<feature type="region of interest" description="Disordered" evidence="1">
    <location>
        <begin position="406"/>
        <end position="641"/>
    </location>
</feature>
<feature type="compositionally biased region" description="Polar residues" evidence="1">
    <location>
        <begin position="1"/>
        <end position="11"/>
    </location>
</feature>
<feature type="compositionally biased region" description="Polar residues" evidence="1">
    <location>
        <begin position="261"/>
        <end position="271"/>
    </location>
</feature>
<organism evidence="2 3">
    <name type="scientific">Dryococelus australis</name>
    <dbReference type="NCBI Taxonomy" id="614101"/>
    <lineage>
        <taxon>Eukaryota</taxon>
        <taxon>Metazoa</taxon>
        <taxon>Ecdysozoa</taxon>
        <taxon>Arthropoda</taxon>
        <taxon>Hexapoda</taxon>
        <taxon>Insecta</taxon>
        <taxon>Pterygota</taxon>
        <taxon>Neoptera</taxon>
        <taxon>Polyneoptera</taxon>
        <taxon>Phasmatodea</taxon>
        <taxon>Verophasmatodea</taxon>
        <taxon>Anareolatae</taxon>
        <taxon>Phasmatidae</taxon>
        <taxon>Eurycanthinae</taxon>
        <taxon>Dryococelus</taxon>
    </lineage>
</organism>
<accession>A0ABQ9GE58</accession>
<keyword evidence="3" id="KW-1185">Reference proteome</keyword>
<name>A0ABQ9GE58_9NEOP</name>